<evidence type="ECO:0000256" key="6">
    <source>
        <dbReference type="ARBA" id="ARBA00022729"/>
    </source>
</evidence>
<dbReference type="STRING" id="9593.ENSGGOP00000031506"/>
<evidence type="ECO:0000256" key="5">
    <source>
        <dbReference type="ARBA" id="ARBA00022577"/>
    </source>
</evidence>
<dbReference type="OMA" id="DEMPAQK"/>
<evidence type="ECO:0000256" key="4">
    <source>
        <dbReference type="ARBA" id="ARBA00022529"/>
    </source>
</evidence>
<dbReference type="GO" id="GO:0031640">
    <property type="term" value="P:killing of cells of another organism"/>
    <property type="evidence" value="ECO:0007669"/>
    <property type="project" value="UniProtKB-KW"/>
</dbReference>
<name>A0A2I2Y9B9_GORGO</name>
<feature type="chain" id="PRO_5014176856" description="Mammalian defensins domain-containing protein" evidence="10">
    <location>
        <begin position="20"/>
        <end position="93"/>
    </location>
</feature>
<evidence type="ECO:0000313" key="13">
    <source>
        <dbReference type="Proteomes" id="UP000001519"/>
    </source>
</evidence>
<dbReference type="PANTHER" id="PTHR11876">
    <property type="entry name" value="ALPHA-DEFENSIN 1"/>
    <property type="match status" value="1"/>
</dbReference>
<evidence type="ECO:0000256" key="8">
    <source>
        <dbReference type="ARBA" id="ARBA00023022"/>
    </source>
</evidence>
<proteinExistence type="inferred from homology"/>
<dbReference type="Pfam" id="PF00323">
    <property type="entry name" value="Defensin_1"/>
    <property type="match status" value="1"/>
</dbReference>
<dbReference type="Pfam" id="PF00879">
    <property type="entry name" value="Defensin_propep"/>
    <property type="match status" value="1"/>
</dbReference>
<evidence type="ECO:0000256" key="1">
    <source>
        <dbReference type="ARBA" id="ARBA00004613"/>
    </source>
</evidence>
<keyword evidence="4" id="KW-0929">Antimicrobial</keyword>
<dbReference type="Proteomes" id="UP000001519">
    <property type="component" value="Chromosome 8"/>
</dbReference>
<evidence type="ECO:0000256" key="10">
    <source>
        <dbReference type="SAM" id="SignalP"/>
    </source>
</evidence>
<dbReference type="InParanoid" id="A0A2I2Y9B9"/>
<evidence type="ECO:0000259" key="11">
    <source>
        <dbReference type="PROSITE" id="PS00269"/>
    </source>
</evidence>
<keyword evidence="3" id="KW-0964">Secreted</keyword>
<reference evidence="13" key="1">
    <citation type="submission" date="2011-05" db="EMBL/GenBank/DDBJ databases">
        <title>Insights into the evolution of the great apes provided by the gorilla genome.</title>
        <authorList>
            <person name="Scally A."/>
        </authorList>
    </citation>
    <scope>NUCLEOTIDE SEQUENCE [LARGE SCALE GENOMIC DNA]</scope>
</reference>
<dbReference type="GO" id="GO:0045087">
    <property type="term" value="P:innate immune response"/>
    <property type="evidence" value="ECO:0000318"/>
    <property type="project" value="GO_Central"/>
</dbReference>
<dbReference type="GO" id="GO:0005615">
    <property type="term" value="C:extracellular space"/>
    <property type="evidence" value="ECO:0000318"/>
    <property type="project" value="GO_Central"/>
</dbReference>
<keyword evidence="8" id="KW-0044">Antibiotic</keyword>
<dbReference type="PIRSF" id="PIRSF001875">
    <property type="entry name" value="Alpha-defensin"/>
    <property type="match status" value="1"/>
</dbReference>
<dbReference type="GO" id="GO:0050829">
    <property type="term" value="P:defense response to Gram-negative bacterium"/>
    <property type="evidence" value="ECO:0000318"/>
    <property type="project" value="GO_Central"/>
</dbReference>
<feature type="signal peptide" evidence="10">
    <location>
        <begin position="1"/>
        <end position="19"/>
    </location>
</feature>
<evidence type="ECO:0000256" key="7">
    <source>
        <dbReference type="ARBA" id="ARBA00022940"/>
    </source>
</evidence>
<dbReference type="AlphaFoldDB" id="A0A2I2Y9B9"/>
<organism evidence="12 13">
    <name type="scientific">Gorilla gorilla gorilla</name>
    <name type="common">Western lowland gorilla</name>
    <dbReference type="NCBI Taxonomy" id="9595"/>
    <lineage>
        <taxon>Eukaryota</taxon>
        <taxon>Metazoa</taxon>
        <taxon>Chordata</taxon>
        <taxon>Craniata</taxon>
        <taxon>Vertebrata</taxon>
        <taxon>Euteleostomi</taxon>
        <taxon>Mammalia</taxon>
        <taxon>Eutheria</taxon>
        <taxon>Euarchontoglires</taxon>
        <taxon>Primates</taxon>
        <taxon>Haplorrhini</taxon>
        <taxon>Catarrhini</taxon>
        <taxon>Hominidae</taxon>
        <taxon>Gorilla</taxon>
    </lineage>
</organism>
<dbReference type="GO" id="GO:0061844">
    <property type="term" value="P:antimicrobial humoral immune response mediated by antimicrobial peptide"/>
    <property type="evidence" value="ECO:0000318"/>
    <property type="project" value="GO_Central"/>
</dbReference>
<dbReference type="Ensembl" id="ENSGGOT00000044053.1">
    <property type="protein sequence ID" value="ENSGGOP00000031506.1"/>
    <property type="gene ID" value="ENSGGOG00000040805.1"/>
</dbReference>
<keyword evidence="6 10" id="KW-0732">Signal</keyword>
<dbReference type="SMART" id="SM01418">
    <property type="entry name" value="Defensin_propep"/>
    <property type="match status" value="1"/>
</dbReference>
<evidence type="ECO:0000256" key="9">
    <source>
        <dbReference type="ARBA" id="ARBA00023157"/>
    </source>
</evidence>
<dbReference type="EMBL" id="CABD030056774">
    <property type="status" value="NOT_ANNOTATED_CDS"/>
    <property type="molecule type" value="Genomic_DNA"/>
</dbReference>
<dbReference type="InterPro" id="IPR006081">
    <property type="entry name" value="Alpha-defensin_C"/>
</dbReference>
<dbReference type="PANTHER" id="PTHR11876:SF33">
    <property type="entry name" value="DEFENSIN-7"/>
    <property type="match status" value="1"/>
</dbReference>
<dbReference type="InterPro" id="IPR002366">
    <property type="entry name" value="Alpha-defensin_N"/>
</dbReference>
<keyword evidence="5" id="KW-0295">Fungicide</keyword>
<dbReference type="GO" id="GO:0051673">
    <property type="term" value="P:disruption of plasma membrane integrity in another organism"/>
    <property type="evidence" value="ECO:0000318"/>
    <property type="project" value="GO_Central"/>
</dbReference>
<reference evidence="12" key="3">
    <citation type="submission" date="2025-08" db="UniProtKB">
        <authorList>
            <consortium name="Ensembl"/>
        </authorList>
    </citation>
    <scope>IDENTIFICATION</scope>
</reference>
<dbReference type="PROSITE" id="PS00269">
    <property type="entry name" value="DEFENSIN"/>
    <property type="match status" value="1"/>
</dbReference>
<comment type="similarity">
    <text evidence="2">Belongs to the alpha-defensin family.</text>
</comment>
<keyword evidence="13" id="KW-1185">Reference proteome</keyword>
<dbReference type="SUPFAM" id="SSF57392">
    <property type="entry name" value="Defensin-like"/>
    <property type="match status" value="1"/>
</dbReference>
<evidence type="ECO:0000313" key="12">
    <source>
        <dbReference type="Ensembl" id="ENSGGOP00000031506.1"/>
    </source>
</evidence>
<sequence>MRTLTLLSAFLLVALQAWAEPLHARADEMPAQKQPPADDQNVVIYFGDDSSSLQVPGSTKGLICHCRVLYCLFGEHLGGTCFILGERYPVCCY</sequence>
<reference evidence="12 13" key="2">
    <citation type="journal article" date="2012" name="Nature">
        <title>Insights into hominid evolution from the gorilla genome sequence.</title>
        <authorList>
            <person name="Scally A."/>
            <person name="Dutheil J.Y."/>
            <person name="Hillier L.W."/>
            <person name="Jordan G.E."/>
            <person name="Goodhead I."/>
            <person name="Herrero J."/>
            <person name="Hobolth A."/>
            <person name="Lappalainen T."/>
            <person name="Mailund T."/>
            <person name="Marques-Bonet T."/>
            <person name="McCarthy S."/>
            <person name="Montgomery S.H."/>
            <person name="Schwalie P.C."/>
            <person name="Tang Y.A."/>
            <person name="Ward M.C."/>
            <person name="Xue Y."/>
            <person name="Yngvadottir B."/>
            <person name="Alkan C."/>
            <person name="Andersen L.N."/>
            <person name="Ayub Q."/>
            <person name="Ball E.V."/>
            <person name="Beal K."/>
            <person name="Bradley B.J."/>
            <person name="Chen Y."/>
            <person name="Clee C.M."/>
            <person name="Fitzgerald S."/>
            <person name="Graves T.A."/>
            <person name="Gu Y."/>
            <person name="Heath P."/>
            <person name="Heger A."/>
            <person name="Karakoc E."/>
            <person name="Kolb-Kokocinski A."/>
            <person name="Laird G.K."/>
            <person name="Lunter G."/>
            <person name="Meader S."/>
            <person name="Mort M."/>
            <person name="Mullikin J.C."/>
            <person name="Munch K."/>
            <person name="O'Connor T.D."/>
            <person name="Phillips A.D."/>
            <person name="Prado-Martinez J."/>
            <person name="Rogers A.S."/>
            <person name="Sajjadian S."/>
            <person name="Schmidt D."/>
            <person name="Shaw K."/>
            <person name="Simpson J.T."/>
            <person name="Stenson P.D."/>
            <person name="Turner D.J."/>
            <person name="Vigilant L."/>
            <person name="Vilella A.J."/>
            <person name="Whitener W."/>
            <person name="Zhu B."/>
            <person name="Cooper D.N."/>
            <person name="de Jong P."/>
            <person name="Dermitzakis E.T."/>
            <person name="Eichler E.E."/>
            <person name="Flicek P."/>
            <person name="Goldman N."/>
            <person name="Mundy N.I."/>
            <person name="Ning Z."/>
            <person name="Odom D.T."/>
            <person name="Ponting C.P."/>
            <person name="Quail M.A."/>
            <person name="Ryder O.A."/>
            <person name="Searle S.M."/>
            <person name="Warren W.C."/>
            <person name="Wilson R.K."/>
            <person name="Schierup M.H."/>
            <person name="Rogers J."/>
            <person name="Tyler-Smith C."/>
            <person name="Durbin R."/>
        </authorList>
    </citation>
    <scope>NUCLEOTIDE SEQUENCE [LARGE SCALE GENOMIC DNA]</scope>
</reference>
<keyword evidence="9" id="KW-1015">Disulfide bond</keyword>
<dbReference type="GO" id="GO:0019731">
    <property type="term" value="P:antibacterial humoral response"/>
    <property type="evidence" value="ECO:0000318"/>
    <property type="project" value="GO_Central"/>
</dbReference>
<comment type="subcellular location">
    <subcellularLocation>
        <location evidence="1">Secreted</location>
    </subcellularLocation>
</comment>
<dbReference type="GO" id="GO:0050832">
    <property type="term" value="P:defense response to fungus"/>
    <property type="evidence" value="ECO:0007669"/>
    <property type="project" value="UniProtKB-KW"/>
</dbReference>
<evidence type="ECO:0000256" key="2">
    <source>
        <dbReference type="ARBA" id="ARBA00006519"/>
    </source>
</evidence>
<dbReference type="GO" id="GO:0140911">
    <property type="term" value="F:pore-forming activity"/>
    <property type="evidence" value="ECO:0000318"/>
    <property type="project" value="GO_Central"/>
</dbReference>
<protein>
    <recommendedName>
        <fullName evidence="11">Mammalian defensins domain-containing protein</fullName>
    </recommendedName>
</protein>
<dbReference type="Bgee" id="ENSGGOG00000040805">
    <property type="expression patterns" value="Expressed in adult mammalian kidney"/>
</dbReference>
<accession>A0A2I2Y9B9</accession>
<dbReference type="InterPro" id="IPR016327">
    <property type="entry name" value="Alpha-defensin"/>
</dbReference>
<reference evidence="12" key="4">
    <citation type="submission" date="2025-09" db="UniProtKB">
        <authorList>
            <consortium name="Ensembl"/>
        </authorList>
    </citation>
    <scope>IDENTIFICATION</scope>
</reference>
<dbReference type="GeneTree" id="ENSGT00940000153268"/>
<feature type="domain" description="Mammalian defensins" evidence="11">
    <location>
        <begin position="64"/>
        <end position="92"/>
    </location>
</feature>
<dbReference type="GO" id="GO:0050830">
    <property type="term" value="P:defense response to Gram-positive bacterium"/>
    <property type="evidence" value="ECO:0000318"/>
    <property type="project" value="GO_Central"/>
</dbReference>
<evidence type="ECO:0000256" key="3">
    <source>
        <dbReference type="ARBA" id="ARBA00022525"/>
    </source>
</evidence>
<keyword evidence="7" id="KW-0211">Defensin</keyword>